<feature type="binding site" evidence="8">
    <location>
        <begin position="50"/>
        <end position="57"/>
    </location>
    <ligand>
        <name>ATP</name>
        <dbReference type="ChEBI" id="CHEBI:30616"/>
    </ligand>
</feature>
<feature type="binding site" evidence="8">
    <location>
        <position position="196"/>
    </location>
    <ligand>
        <name>ATP</name>
        <dbReference type="ChEBI" id="CHEBI:30616"/>
    </ligand>
</feature>
<dbReference type="SUPFAM" id="SSF52374">
    <property type="entry name" value="Nucleotidylyl transferase"/>
    <property type="match status" value="1"/>
</dbReference>
<comment type="subunit">
    <text evidence="8">Homodimer.</text>
</comment>
<feature type="active site" description="Proton donor" evidence="8">
    <location>
        <position position="57"/>
    </location>
</feature>
<dbReference type="NCBIfam" id="TIGR00018">
    <property type="entry name" value="panC"/>
    <property type="match status" value="1"/>
</dbReference>
<dbReference type="GO" id="GO:0015940">
    <property type="term" value="P:pantothenate biosynthetic process"/>
    <property type="evidence" value="ECO:0007669"/>
    <property type="project" value="UniProtKB-UniRule"/>
</dbReference>
<dbReference type="Gene3D" id="3.40.50.620">
    <property type="entry name" value="HUPs"/>
    <property type="match status" value="1"/>
</dbReference>
<name>A0A967KDV9_9PROT</name>
<dbReference type="InterPro" id="IPR003721">
    <property type="entry name" value="Pantoate_ligase"/>
</dbReference>
<evidence type="ECO:0000256" key="3">
    <source>
        <dbReference type="ARBA" id="ARBA00022598"/>
    </source>
</evidence>
<dbReference type="EC" id="6.3.2.1" evidence="8"/>
<evidence type="ECO:0000256" key="6">
    <source>
        <dbReference type="ARBA" id="ARBA00022840"/>
    </source>
</evidence>
<dbReference type="RefSeq" id="WP_167229453.1">
    <property type="nucleotide sequence ID" value="NZ_JAAQPH010000024.1"/>
</dbReference>
<accession>A0A967KDV9</accession>
<dbReference type="CDD" id="cd00560">
    <property type="entry name" value="PanC"/>
    <property type="match status" value="1"/>
</dbReference>
<keyword evidence="6 8" id="KW-0067">ATP-binding</keyword>
<feature type="binding site" evidence="8">
    <location>
        <begin position="204"/>
        <end position="207"/>
    </location>
    <ligand>
        <name>ATP</name>
        <dbReference type="ChEBI" id="CHEBI:30616"/>
    </ligand>
</feature>
<comment type="pathway">
    <text evidence="1 8">Cofactor biosynthesis; (R)-pantothenate biosynthesis; (R)-pantothenate from (R)-pantoate and beta-alanine: step 1/1.</text>
</comment>
<evidence type="ECO:0000256" key="7">
    <source>
        <dbReference type="ARBA" id="ARBA00048258"/>
    </source>
</evidence>
<keyword evidence="10" id="KW-1185">Reference proteome</keyword>
<reference evidence="9" key="1">
    <citation type="submission" date="2020-03" db="EMBL/GenBank/DDBJ databases">
        <title>Genome of Pelagibius litoralis DSM 21314T.</title>
        <authorList>
            <person name="Wang G."/>
        </authorList>
    </citation>
    <scope>NUCLEOTIDE SEQUENCE</scope>
    <source>
        <strain evidence="9">DSM 21314</strain>
    </source>
</reference>
<dbReference type="GO" id="GO:0005829">
    <property type="term" value="C:cytosol"/>
    <property type="evidence" value="ECO:0007669"/>
    <property type="project" value="TreeGrafter"/>
</dbReference>
<keyword evidence="8" id="KW-0963">Cytoplasm</keyword>
<evidence type="ECO:0000313" key="10">
    <source>
        <dbReference type="Proteomes" id="UP000761264"/>
    </source>
</evidence>
<dbReference type="GO" id="GO:0004592">
    <property type="term" value="F:pantoate-beta-alanine ligase activity"/>
    <property type="evidence" value="ECO:0007669"/>
    <property type="project" value="UniProtKB-UniRule"/>
</dbReference>
<evidence type="ECO:0000256" key="1">
    <source>
        <dbReference type="ARBA" id="ARBA00004990"/>
    </source>
</evidence>
<comment type="similarity">
    <text evidence="2 8">Belongs to the pantothenate synthetase family.</text>
</comment>
<evidence type="ECO:0000256" key="8">
    <source>
        <dbReference type="HAMAP-Rule" id="MF_00158"/>
    </source>
</evidence>
<comment type="catalytic activity">
    <reaction evidence="7 8">
        <text>(R)-pantoate + beta-alanine + ATP = (R)-pantothenate + AMP + diphosphate + H(+)</text>
        <dbReference type="Rhea" id="RHEA:10912"/>
        <dbReference type="ChEBI" id="CHEBI:15378"/>
        <dbReference type="ChEBI" id="CHEBI:15980"/>
        <dbReference type="ChEBI" id="CHEBI:29032"/>
        <dbReference type="ChEBI" id="CHEBI:30616"/>
        <dbReference type="ChEBI" id="CHEBI:33019"/>
        <dbReference type="ChEBI" id="CHEBI:57966"/>
        <dbReference type="ChEBI" id="CHEBI:456215"/>
        <dbReference type="EC" id="6.3.2.1"/>
    </reaction>
</comment>
<dbReference type="InterPro" id="IPR004821">
    <property type="entry name" value="Cyt_trans-like"/>
</dbReference>
<comment type="caution">
    <text evidence="9">The sequence shown here is derived from an EMBL/GenBank/DDBJ whole genome shotgun (WGS) entry which is preliminary data.</text>
</comment>
<dbReference type="InterPro" id="IPR042176">
    <property type="entry name" value="Pantoate_ligase_C"/>
</dbReference>
<gene>
    <name evidence="8" type="primary">panC</name>
    <name evidence="9" type="ORF">HBA54_23820</name>
</gene>
<evidence type="ECO:0000256" key="4">
    <source>
        <dbReference type="ARBA" id="ARBA00022655"/>
    </source>
</evidence>
<organism evidence="9 10">
    <name type="scientific">Pelagibius litoralis</name>
    <dbReference type="NCBI Taxonomy" id="374515"/>
    <lineage>
        <taxon>Bacteria</taxon>
        <taxon>Pseudomonadati</taxon>
        <taxon>Pseudomonadota</taxon>
        <taxon>Alphaproteobacteria</taxon>
        <taxon>Rhodospirillales</taxon>
        <taxon>Rhodovibrionaceae</taxon>
        <taxon>Pelagibius</taxon>
    </lineage>
</organism>
<feature type="binding site" evidence="8">
    <location>
        <begin position="167"/>
        <end position="170"/>
    </location>
    <ligand>
        <name>ATP</name>
        <dbReference type="ChEBI" id="CHEBI:30616"/>
    </ligand>
</feature>
<evidence type="ECO:0000256" key="2">
    <source>
        <dbReference type="ARBA" id="ARBA00009256"/>
    </source>
</evidence>
<dbReference type="HAMAP" id="MF_00158">
    <property type="entry name" value="PanC"/>
    <property type="match status" value="1"/>
</dbReference>
<comment type="subcellular location">
    <subcellularLocation>
        <location evidence="8">Cytoplasm</location>
    </subcellularLocation>
</comment>
<dbReference type="GO" id="GO:0005524">
    <property type="term" value="F:ATP binding"/>
    <property type="evidence" value="ECO:0007669"/>
    <property type="project" value="UniProtKB-KW"/>
</dbReference>
<protein>
    <recommendedName>
        <fullName evidence="8">Pantothenate synthetase</fullName>
        <shortName evidence="8">PS</shortName>
        <ecNumber evidence="8">6.3.2.1</ecNumber>
    </recommendedName>
    <alternativeName>
        <fullName evidence="8">Pantoate--beta-alanine ligase</fullName>
    </alternativeName>
    <alternativeName>
        <fullName evidence="8">Pantoate-activating enzyme</fullName>
    </alternativeName>
</protein>
<dbReference type="InterPro" id="IPR014729">
    <property type="entry name" value="Rossmann-like_a/b/a_fold"/>
</dbReference>
<evidence type="ECO:0000256" key="5">
    <source>
        <dbReference type="ARBA" id="ARBA00022741"/>
    </source>
</evidence>
<comment type="miscellaneous">
    <text evidence="8">The reaction proceeds by a bi uni uni bi ping pong mechanism.</text>
</comment>
<dbReference type="Pfam" id="PF02569">
    <property type="entry name" value="Pantoate_ligase"/>
    <property type="match status" value="1"/>
</dbReference>
<sequence>MTAAGTAPGAARGTTPDAKELAKLRRIAALRSQVAAWRRAGESVAIVPTMGALHDGHLALVRRARSDCDRVITTIFVNPMQFNRRDDLSGYPRDEAGDAAKLAEMGVDVLFAPAAEEVYPEGYQTRVSVPLLSDCLCGAARPGHMEGVATVVAKLLLQSLPDAAYFGEKDYQQLLVIRRMARDLDIPVRIEAVATVREADGLALSSRNLLLTPAQRDQATAMYRVLSELAARLKDGRTPAQPALAWARAALTEAGFDPIDYLELRGADSLQPLERAEQPARLFAAAWLGQVRLIDNLAIATGCAND</sequence>
<proteinExistence type="inferred from homology"/>
<comment type="function">
    <text evidence="8">Catalyzes the condensation of pantoate with beta-alanine in an ATP-dependent reaction via a pantoyl-adenylate intermediate.</text>
</comment>
<dbReference type="PANTHER" id="PTHR21299:SF1">
    <property type="entry name" value="PANTOATE--BETA-ALANINE LIGASE"/>
    <property type="match status" value="1"/>
</dbReference>
<dbReference type="PANTHER" id="PTHR21299">
    <property type="entry name" value="CYTIDYLATE KINASE/PANTOATE-BETA-ALANINE LIGASE"/>
    <property type="match status" value="1"/>
</dbReference>
<dbReference type="Proteomes" id="UP000761264">
    <property type="component" value="Unassembled WGS sequence"/>
</dbReference>
<dbReference type="EMBL" id="JAAQPH010000024">
    <property type="protein sequence ID" value="NIA71624.1"/>
    <property type="molecule type" value="Genomic_DNA"/>
</dbReference>
<keyword evidence="5 8" id="KW-0547">Nucleotide-binding</keyword>
<keyword evidence="3 8" id="KW-0436">Ligase</keyword>
<keyword evidence="4 8" id="KW-0566">Pantothenate biosynthesis</keyword>
<dbReference type="NCBIfam" id="TIGR00125">
    <property type="entry name" value="cyt_tran_rel"/>
    <property type="match status" value="1"/>
</dbReference>
<feature type="binding site" evidence="8">
    <location>
        <position position="81"/>
    </location>
    <ligand>
        <name>beta-alanine</name>
        <dbReference type="ChEBI" id="CHEBI:57966"/>
    </ligand>
</feature>
<feature type="binding site" evidence="8">
    <location>
        <position position="81"/>
    </location>
    <ligand>
        <name>(R)-pantoate</name>
        <dbReference type="ChEBI" id="CHEBI:15980"/>
    </ligand>
</feature>
<dbReference type="Gene3D" id="3.30.1300.10">
    <property type="entry name" value="Pantoate-beta-alanine ligase, C-terminal domain"/>
    <property type="match status" value="1"/>
</dbReference>
<feature type="binding site" evidence="8">
    <location>
        <position position="173"/>
    </location>
    <ligand>
        <name>(R)-pantoate</name>
        <dbReference type="ChEBI" id="CHEBI:15980"/>
    </ligand>
</feature>
<dbReference type="AlphaFoldDB" id="A0A967KDV9"/>
<evidence type="ECO:0000313" key="9">
    <source>
        <dbReference type="EMBL" id="NIA71624.1"/>
    </source>
</evidence>